<dbReference type="EMBL" id="FR872582">
    <property type="protein sequence ID" value="CCB89854.1"/>
    <property type="molecule type" value="Genomic_DNA"/>
</dbReference>
<keyword evidence="2" id="KW-1185">Reference proteome</keyword>
<accession>F8L3J5</accession>
<dbReference type="KEGG" id="sng:SNE_A19770"/>
<evidence type="ECO:0000313" key="2">
    <source>
        <dbReference type="Proteomes" id="UP000000496"/>
    </source>
</evidence>
<dbReference type="Proteomes" id="UP000000496">
    <property type="component" value="Chromosome gsn.131"/>
</dbReference>
<dbReference type="HOGENOM" id="CLU_905842_0_0_0"/>
<organism evidence="1 2">
    <name type="scientific">Simkania negevensis (strain ATCC VR-1471 / DSM 27360 / Z)</name>
    <dbReference type="NCBI Taxonomy" id="331113"/>
    <lineage>
        <taxon>Bacteria</taxon>
        <taxon>Pseudomonadati</taxon>
        <taxon>Chlamydiota</taxon>
        <taxon>Chlamydiia</taxon>
        <taxon>Parachlamydiales</taxon>
        <taxon>Simkaniaceae</taxon>
        <taxon>Simkania</taxon>
    </lineage>
</organism>
<evidence type="ECO:0000313" key="1">
    <source>
        <dbReference type="EMBL" id="CCB89854.1"/>
    </source>
</evidence>
<dbReference type="STRING" id="331113.SNE_A19770"/>
<reference key="1">
    <citation type="journal article" date="2011" name="Mol. Biol. Evol.">
        <title>Unity in variety -- the pan-genome of the Chlamydiae.</title>
        <authorList>
            <person name="Collingro A."/>
            <person name="Tischler P."/>
            <person name="Weinmaier T."/>
            <person name="Penz T."/>
            <person name="Heinz E."/>
            <person name="Brunham R.C."/>
            <person name="Read T.D."/>
            <person name="Bavoil P.M."/>
            <person name="Sachse K."/>
            <person name="Kahane S."/>
            <person name="Friedman M.G."/>
            <person name="Rattei T."/>
            <person name="Myers G.S.A."/>
            <person name="Horn M."/>
        </authorList>
    </citation>
    <scope>NUCLEOTIDE SEQUENCE</scope>
    <source>
        <strain>Z</strain>
    </source>
</reference>
<protein>
    <submittedName>
        <fullName evidence="1">Uncharacterized protein</fullName>
    </submittedName>
</protein>
<dbReference type="RefSeq" id="WP_013944320.1">
    <property type="nucleotide sequence ID" value="NC_015713.1"/>
</dbReference>
<gene>
    <name evidence="1" type="ordered locus">SNE_A19770</name>
</gene>
<reference evidence="1 2" key="2">
    <citation type="journal article" date="2011" name="Mol. Biol. Evol.">
        <title>Unity in variety--the pan-genome of the Chlamydiae.</title>
        <authorList>
            <person name="Collingro A."/>
            <person name="Tischler P."/>
            <person name="Weinmaier T."/>
            <person name="Penz T."/>
            <person name="Heinz E."/>
            <person name="Brunham R.C."/>
            <person name="Read T.D."/>
            <person name="Bavoil P.M."/>
            <person name="Sachse K."/>
            <person name="Kahane S."/>
            <person name="Friedman M.G."/>
            <person name="Rattei T."/>
            <person name="Myers G.S."/>
            <person name="Horn M."/>
        </authorList>
    </citation>
    <scope>NUCLEOTIDE SEQUENCE [LARGE SCALE GENOMIC DNA]</scope>
    <source>
        <strain evidence="2">ATCC VR-1471 / Z</strain>
    </source>
</reference>
<name>F8L3J5_SIMNZ</name>
<sequence length="307" mass="33578">MTSSVSMTNLVFSGTAAAAQNAIYKIMSLYSTMSSQYDKLMILDTVSSFKSAESTAENTKNASHEQASQTRDQAYGEFACGVVSLGGMGVGFAYSTLAEKGLDPREEELQTVKDYQTETENALKQNVGKNLSNSEKGEDLETKRIKNTLGELSRTSDFSKRIPEKEKQALKLSEEPQLKVAKADKDALYLGDEDQLKEISKHLNKRGQSLEEEINGSKSRISKNADHIMQASNAVGQIGRASAQMEAANHQEDAGKFESEKVMSETGGKLMDQLYQQSAQNASKYLDLSLQLPEILTGLQQADSSQT</sequence>
<proteinExistence type="predicted"/>
<dbReference type="AlphaFoldDB" id="F8L3J5"/>